<dbReference type="EMBL" id="BLKM01000628">
    <property type="protein sequence ID" value="GFG36333.1"/>
    <property type="molecule type" value="Genomic_DNA"/>
</dbReference>
<feature type="transmembrane region" description="Helical" evidence="10">
    <location>
        <begin position="911"/>
        <end position="930"/>
    </location>
</feature>
<dbReference type="Proteomes" id="UP000502823">
    <property type="component" value="Unassembled WGS sequence"/>
</dbReference>
<keyword evidence="4 10" id="KW-0812">Transmembrane</keyword>
<dbReference type="Pfam" id="PF07819">
    <property type="entry name" value="PGAP1"/>
    <property type="match status" value="1"/>
</dbReference>
<comment type="caution">
    <text evidence="13">The sequence shown here is derived from an EMBL/GenBank/DDBJ whole genome shotgun (WGS) entry which is preliminary data.</text>
</comment>
<feature type="transmembrane region" description="Helical" evidence="10">
    <location>
        <begin position="695"/>
        <end position="718"/>
    </location>
</feature>
<keyword evidence="5 10" id="KW-0378">Hydrolase</keyword>
<accession>A0A6L2PUP0</accession>
<evidence type="ECO:0000256" key="6">
    <source>
        <dbReference type="ARBA" id="ARBA00022824"/>
    </source>
</evidence>
<comment type="function">
    <text evidence="10">Involved in inositol deacylation of GPI-anchored proteins which plays important roles in the quality control and ER-associated degradation of GPI-anchored proteins.</text>
</comment>
<dbReference type="GO" id="GO:0050185">
    <property type="term" value="F:phosphatidylinositol deacylase activity"/>
    <property type="evidence" value="ECO:0007669"/>
    <property type="project" value="TreeGrafter"/>
</dbReference>
<comment type="similarity">
    <text evidence="2 10">Belongs to the GPI inositol-deacylase family.</text>
</comment>
<keyword evidence="14" id="KW-1185">Reference proteome</keyword>
<feature type="domain" description="GPI inositol-deacylase PGAP1-like alpha/beta" evidence="12">
    <location>
        <begin position="80"/>
        <end position="299"/>
    </location>
</feature>
<evidence type="ECO:0000313" key="13">
    <source>
        <dbReference type="EMBL" id="GFG36333.1"/>
    </source>
</evidence>
<feature type="compositionally biased region" description="Basic and acidic residues" evidence="11">
    <location>
        <begin position="852"/>
        <end position="864"/>
    </location>
</feature>
<organism evidence="13 14">
    <name type="scientific">Coptotermes formosanus</name>
    <name type="common">Formosan subterranean termite</name>
    <dbReference type="NCBI Taxonomy" id="36987"/>
    <lineage>
        <taxon>Eukaryota</taxon>
        <taxon>Metazoa</taxon>
        <taxon>Ecdysozoa</taxon>
        <taxon>Arthropoda</taxon>
        <taxon>Hexapoda</taxon>
        <taxon>Insecta</taxon>
        <taxon>Pterygota</taxon>
        <taxon>Neoptera</taxon>
        <taxon>Polyneoptera</taxon>
        <taxon>Dictyoptera</taxon>
        <taxon>Blattodea</taxon>
        <taxon>Blattoidea</taxon>
        <taxon>Termitoidae</taxon>
        <taxon>Rhinotermitidae</taxon>
        <taxon>Coptotermes</taxon>
    </lineage>
</organism>
<evidence type="ECO:0000259" key="12">
    <source>
        <dbReference type="Pfam" id="PF07819"/>
    </source>
</evidence>
<evidence type="ECO:0000256" key="5">
    <source>
        <dbReference type="ARBA" id="ARBA00022801"/>
    </source>
</evidence>
<dbReference type="GO" id="GO:0006505">
    <property type="term" value="P:GPI anchor metabolic process"/>
    <property type="evidence" value="ECO:0007669"/>
    <property type="project" value="TreeGrafter"/>
</dbReference>
<dbReference type="Gene3D" id="3.40.50.1820">
    <property type="entry name" value="alpha/beta hydrolase"/>
    <property type="match status" value="1"/>
</dbReference>
<dbReference type="InterPro" id="IPR029058">
    <property type="entry name" value="AB_hydrolase_fold"/>
</dbReference>
<evidence type="ECO:0000256" key="3">
    <source>
        <dbReference type="ARBA" id="ARBA00022448"/>
    </source>
</evidence>
<sequence length="1024" mass="115266">MAVTGPFVVFSGIVFVIFMLGLHNFLTNNEENGCEMTYMFEYPQFVRVSLPVDIVRRYPRYGLYAYGEGHMTERLRQMKFTGIPVLFIPGNIGSHKQVRSLASVSLRKTFSSHTPFHFDYFTVDLNEELSALFGGVLKEQRDFVHRCLHRILALYQNNENKPTSVVLIGHSMGGMVAKGLFQDPSFDKSLVRVIITLVTPHKSPVLGLDSFLAKYYDSVNAYWRDNRRAGSEGNLSHVTFASIGGGHRDILVRSGLTQMEEADVNVLSTAIPTVWHSTDHLCSVWCKELVFVIVRTLFDIVNLTTKQVSENVQERNLVFHYHMLQRTAGKRFSASFHPHTVYFDYNAVWKENIRRQFTFHEPNGIVTETHIMIRLLDDVKHEMLAVEAISVEDKDWVFACVADIVHSDVRMCQSGINLSNETKFLPSRELQRKFVYLNLAALKRRSFTHVILRVKPTKRMFQFNVDVHSSSSRHITASLPKWVSFLSNSAVLDSTVDHAVYYEVALPGFEQTWQAYLLHIQPQDCHKTSHHAVATVVVPWSREDVHVHITESIRKPLRLRLQSPKPSLYNSSDPVKVTLVLDPQCKYSVRIQSGVLDSLGQLARFYTPMVLSYVVAILLLALREQLRTLVETGQCVMFHTAVGAGAKPYYVLPAVRLGARILGWSVLLKLMHPLLPLPDLVILQEQNLDFLLLSLYLYAVAYGTVYLLGLGCWLAVIFSGHTAHKMAVRFLARSLTGTLTLSEWAMAGLSKLPAAVSAFLIALMYSTCGALSLCVGAAFFFLKLCKMYEEYLEVLFKYSLKLLASEEQQGVSEEQQSSALEGDDINEKDATTLTENDAGDDKSQDNAESETEAQHDPDTGDKADTCQTVKTTVSVANIDDSDESLSHVEVAESSDSNDYSFSELHFNFSAFLLWLSVTLINVPCVLVWARNYRYNVKLEPDPSFETSLVLSFCVAILWQGKFPKPNLKYYQWVCHSLYVLAVVTLTYAPLSLHHLGPIVATALVLIMLHQLVAPASEGNLSVGN</sequence>
<dbReference type="EC" id="3.1.-.-" evidence="10"/>
<dbReference type="SUPFAM" id="SSF53474">
    <property type="entry name" value="alpha/beta-Hydrolases"/>
    <property type="match status" value="1"/>
</dbReference>
<feature type="transmembrane region" description="Helical" evidence="10">
    <location>
        <begin position="755"/>
        <end position="782"/>
    </location>
</feature>
<protein>
    <recommendedName>
        <fullName evidence="10">GPI inositol-deacylase</fullName>
        <ecNumber evidence="10">3.1.-.-</ecNumber>
    </recommendedName>
</protein>
<keyword evidence="7 10" id="KW-0653">Protein transport</keyword>
<reference evidence="14" key="1">
    <citation type="submission" date="2020-01" db="EMBL/GenBank/DDBJ databases">
        <title>Draft genome sequence of the Termite Coptotermes fromosanus.</title>
        <authorList>
            <person name="Itakura S."/>
            <person name="Yosikawa Y."/>
            <person name="Umezawa K."/>
        </authorList>
    </citation>
    <scope>NUCLEOTIDE SEQUENCE [LARGE SCALE GENOMIC DNA]</scope>
</reference>
<keyword evidence="6 10" id="KW-0256">Endoplasmic reticulum</keyword>
<evidence type="ECO:0000256" key="10">
    <source>
        <dbReference type="RuleBase" id="RU365011"/>
    </source>
</evidence>
<dbReference type="InParanoid" id="A0A6L2PUP0"/>
<dbReference type="InterPro" id="IPR039529">
    <property type="entry name" value="PGAP1/BST1"/>
</dbReference>
<dbReference type="AlphaFoldDB" id="A0A6L2PUP0"/>
<dbReference type="GO" id="GO:0006888">
    <property type="term" value="P:endoplasmic reticulum to Golgi vesicle-mediated transport"/>
    <property type="evidence" value="ECO:0007669"/>
    <property type="project" value="TreeGrafter"/>
</dbReference>
<dbReference type="OrthoDB" id="348976at2759"/>
<evidence type="ECO:0000256" key="2">
    <source>
        <dbReference type="ARBA" id="ARBA00006931"/>
    </source>
</evidence>
<evidence type="ECO:0000256" key="9">
    <source>
        <dbReference type="ARBA" id="ARBA00023136"/>
    </source>
</evidence>
<keyword evidence="9 10" id="KW-0472">Membrane</keyword>
<feature type="transmembrane region" description="Helical" evidence="10">
    <location>
        <begin position="657"/>
        <end position="675"/>
    </location>
</feature>
<evidence type="ECO:0000313" key="14">
    <source>
        <dbReference type="Proteomes" id="UP000502823"/>
    </source>
</evidence>
<dbReference type="GO" id="GO:0015031">
    <property type="term" value="P:protein transport"/>
    <property type="evidence" value="ECO:0007669"/>
    <property type="project" value="UniProtKB-KW"/>
</dbReference>
<keyword evidence="8 10" id="KW-1133">Transmembrane helix</keyword>
<evidence type="ECO:0000256" key="4">
    <source>
        <dbReference type="ARBA" id="ARBA00022692"/>
    </source>
</evidence>
<dbReference type="InterPro" id="IPR012908">
    <property type="entry name" value="PGAP1-ab_dom-like"/>
</dbReference>
<evidence type="ECO:0000256" key="7">
    <source>
        <dbReference type="ARBA" id="ARBA00022927"/>
    </source>
</evidence>
<feature type="region of interest" description="Disordered" evidence="11">
    <location>
        <begin position="832"/>
        <end position="866"/>
    </location>
</feature>
<evidence type="ECO:0000256" key="11">
    <source>
        <dbReference type="SAM" id="MobiDB-lite"/>
    </source>
</evidence>
<evidence type="ECO:0000256" key="8">
    <source>
        <dbReference type="ARBA" id="ARBA00022989"/>
    </source>
</evidence>
<dbReference type="PANTHER" id="PTHR15495:SF7">
    <property type="entry name" value="GPI INOSITOL-DEACYLASE"/>
    <property type="match status" value="1"/>
</dbReference>
<keyword evidence="3 10" id="KW-0813">Transport</keyword>
<comment type="subcellular location">
    <subcellularLocation>
        <location evidence="1">Endoplasmic reticulum membrane</location>
        <topology evidence="1">Multi-pass membrane protein</topology>
    </subcellularLocation>
</comment>
<dbReference type="GO" id="GO:0005789">
    <property type="term" value="C:endoplasmic reticulum membrane"/>
    <property type="evidence" value="ECO:0007669"/>
    <property type="project" value="UniProtKB-SubCell"/>
</dbReference>
<dbReference type="FunCoup" id="A0A6L2PUP0">
    <property type="interactions" value="1035"/>
</dbReference>
<feature type="transmembrane region" description="Helical" evidence="10">
    <location>
        <begin position="605"/>
        <end position="622"/>
    </location>
</feature>
<feature type="transmembrane region" description="Helical" evidence="10">
    <location>
        <begin position="994"/>
        <end position="1012"/>
    </location>
</feature>
<feature type="transmembrane region" description="Helical" evidence="10">
    <location>
        <begin position="7"/>
        <end position="26"/>
    </location>
</feature>
<dbReference type="Pfam" id="PF24660">
    <property type="entry name" value="PGAP1_3rd"/>
    <property type="match status" value="1"/>
</dbReference>
<name>A0A6L2PUP0_COPFO</name>
<evidence type="ECO:0000256" key="1">
    <source>
        <dbReference type="ARBA" id="ARBA00004477"/>
    </source>
</evidence>
<proteinExistence type="inferred from homology"/>
<dbReference type="PANTHER" id="PTHR15495">
    <property type="entry name" value="NEGATIVE REGULATOR OF VESICLE FORMATION-RELATED"/>
    <property type="match status" value="1"/>
</dbReference>
<gene>
    <name evidence="13" type="ORF">Cfor_08602</name>
</gene>